<organism evidence="1 2">
    <name type="scientific">Neocucurbitaria cava</name>
    <dbReference type="NCBI Taxonomy" id="798079"/>
    <lineage>
        <taxon>Eukaryota</taxon>
        <taxon>Fungi</taxon>
        <taxon>Dikarya</taxon>
        <taxon>Ascomycota</taxon>
        <taxon>Pezizomycotina</taxon>
        <taxon>Dothideomycetes</taxon>
        <taxon>Pleosporomycetidae</taxon>
        <taxon>Pleosporales</taxon>
        <taxon>Pleosporineae</taxon>
        <taxon>Cucurbitariaceae</taxon>
        <taxon>Neocucurbitaria</taxon>
    </lineage>
</organism>
<name>A0A9W8XZ02_9PLEO</name>
<proteinExistence type="predicted"/>
<accession>A0A9W8XZ02</accession>
<comment type="caution">
    <text evidence="1">The sequence shown here is derived from an EMBL/GenBank/DDBJ whole genome shotgun (WGS) entry which is preliminary data.</text>
</comment>
<keyword evidence="2" id="KW-1185">Reference proteome</keyword>
<protein>
    <submittedName>
        <fullName evidence="1">Uncharacterized protein</fullName>
    </submittedName>
</protein>
<gene>
    <name evidence="1" type="ORF">N0V83_009997</name>
</gene>
<evidence type="ECO:0000313" key="1">
    <source>
        <dbReference type="EMBL" id="KAJ4362880.1"/>
    </source>
</evidence>
<reference evidence="1" key="1">
    <citation type="submission" date="2022-10" db="EMBL/GenBank/DDBJ databases">
        <title>Tapping the CABI collections for fungal endophytes: first genome assemblies for Collariella, Neodidymelliopsis, Ascochyta clinopodiicola, Didymella pomorum, Didymosphaeria variabile, Neocosmospora piperis and Neocucurbitaria cava.</title>
        <authorList>
            <person name="Hill R."/>
        </authorList>
    </citation>
    <scope>NUCLEOTIDE SEQUENCE</scope>
    <source>
        <strain evidence="1">IMI 356814</strain>
    </source>
</reference>
<dbReference type="EMBL" id="JAPEUY010000020">
    <property type="protein sequence ID" value="KAJ4362880.1"/>
    <property type="molecule type" value="Genomic_DNA"/>
</dbReference>
<dbReference type="AlphaFoldDB" id="A0A9W8XZ02"/>
<sequence length="236" mass="26879">MSQAFGQSIVTTNEQMYMTNSTEGLPSLYTEHFIYSNALDSTLNKSMHMFPCNDLPMERVEWNPNSTATSPVYYNDFSSNKEFPCFNVVANASLSPQYATDCDSEVNDSTATTHTFPLIPTREPTKELIEQSNSKPTTEDSKNKKWLIDYIQPIEPLTATKPYVQDLELPAFDLNAPSDPTLRHCGSRCDIQCHFSYHEGGHRESHRNRLLFVDNAHLIQHWPPRPGANEAPWLFD</sequence>
<dbReference type="Proteomes" id="UP001140560">
    <property type="component" value="Unassembled WGS sequence"/>
</dbReference>
<evidence type="ECO:0000313" key="2">
    <source>
        <dbReference type="Proteomes" id="UP001140560"/>
    </source>
</evidence>